<proteinExistence type="predicted"/>
<sequence>MAKVEIRGLDKLQKKLKKNCSLEDVKTVVKQNGIELQSKTVSNAVFTKGYSTGATKRSIRGETRDGGFTYAEGPTTHYAPYVEFGTRFMDAQPFVRPAFKQQVPVFKSDMKKLVK</sequence>
<reference evidence="1" key="1">
    <citation type="journal article" date="2021" name="Proc. Natl. Acad. Sci. U.S.A.">
        <title>A Catalog of Tens of Thousands of Viruses from Human Metagenomes Reveals Hidden Associations with Chronic Diseases.</title>
        <authorList>
            <person name="Tisza M.J."/>
            <person name="Buck C.B."/>
        </authorList>
    </citation>
    <scope>NUCLEOTIDE SEQUENCE</scope>
    <source>
        <strain evidence="1">CtaA31</strain>
    </source>
</reference>
<evidence type="ECO:0000313" key="1">
    <source>
        <dbReference type="EMBL" id="DAF57869.1"/>
    </source>
</evidence>
<name>A0A8S5T3F7_9CAUD</name>
<dbReference type="EMBL" id="BK032742">
    <property type="protein sequence ID" value="DAF57869.1"/>
    <property type="molecule type" value="Genomic_DNA"/>
</dbReference>
<dbReference type="InterPro" id="IPR010064">
    <property type="entry name" value="HK97-gp10_tail"/>
</dbReference>
<dbReference type="NCBIfam" id="TIGR01725">
    <property type="entry name" value="phge_HK97_gp10"/>
    <property type="match status" value="1"/>
</dbReference>
<protein>
    <submittedName>
        <fullName evidence="1">Type I neck protein</fullName>
    </submittedName>
</protein>
<accession>A0A8S5T3F7</accession>
<organism evidence="1">
    <name type="scientific">Siphoviridae sp. ctaA31</name>
    <dbReference type="NCBI Taxonomy" id="2827894"/>
    <lineage>
        <taxon>Viruses</taxon>
        <taxon>Duplodnaviria</taxon>
        <taxon>Heunggongvirae</taxon>
        <taxon>Uroviricota</taxon>
        <taxon>Caudoviricetes</taxon>
    </lineage>
</organism>